<dbReference type="RefSeq" id="WP_146580731.1">
    <property type="nucleotide sequence ID" value="NZ_SJPM01000013.1"/>
</dbReference>
<evidence type="ECO:0000313" key="4">
    <source>
        <dbReference type="EMBL" id="TWT91814.1"/>
    </source>
</evidence>
<dbReference type="Proteomes" id="UP000316213">
    <property type="component" value="Unassembled WGS sequence"/>
</dbReference>
<organism evidence="4 5">
    <name type="scientific">Neorhodopirellula pilleata</name>
    <dbReference type="NCBI Taxonomy" id="2714738"/>
    <lineage>
        <taxon>Bacteria</taxon>
        <taxon>Pseudomonadati</taxon>
        <taxon>Planctomycetota</taxon>
        <taxon>Planctomycetia</taxon>
        <taxon>Pirellulales</taxon>
        <taxon>Pirellulaceae</taxon>
        <taxon>Neorhodopirellula</taxon>
    </lineage>
</organism>
<keyword evidence="2" id="KW-1133">Transmembrane helix</keyword>
<dbReference type="OrthoDB" id="267534at2"/>
<evidence type="ECO:0000313" key="5">
    <source>
        <dbReference type="Proteomes" id="UP000316213"/>
    </source>
</evidence>
<comment type="caution">
    <text evidence="4">The sequence shown here is derived from an EMBL/GenBank/DDBJ whole genome shotgun (WGS) entry which is preliminary data.</text>
</comment>
<dbReference type="InterPro" id="IPR012495">
    <property type="entry name" value="TadE-like_dom"/>
</dbReference>
<evidence type="ECO:0000259" key="3">
    <source>
        <dbReference type="Pfam" id="PF07811"/>
    </source>
</evidence>
<evidence type="ECO:0000256" key="2">
    <source>
        <dbReference type="SAM" id="Phobius"/>
    </source>
</evidence>
<feature type="region of interest" description="Disordered" evidence="1">
    <location>
        <begin position="1"/>
        <end position="29"/>
    </location>
</feature>
<evidence type="ECO:0000256" key="1">
    <source>
        <dbReference type="SAM" id="MobiDB-lite"/>
    </source>
</evidence>
<proteinExistence type="predicted"/>
<dbReference type="EMBL" id="SJPM01000013">
    <property type="protein sequence ID" value="TWT91814.1"/>
    <property type="molecule type" value="Genomic_DNA"/>
</dbReference>
<accession>A0A5C5ZW53</accession>
<reference evidence="4 5" key="1">
    <citation type="submission" date="2019-02" db="EMBL/GenBank/DDBJ databases">
        <title>Deep-cultivation of Planctomycetes and their phenomic and genomic characterization uncovers novel biology.</title>
        <authorList>
            <person name="Wiegand S."/>
            <person name="Jogler M."/>
            <person name="Boedeker C."/>
            <person name="Pinto D."/>
            <person name="Vollmers J."/>
            <person name="Rivas-Marin E."/>
            <person name="Kohn T."/>
            <person name="Peeters S.H."/>
            <person name="Heuer A."/>
            <person name="Rast P."/>
            <person name="Oberbeckmann S."/>
            <person name="Bunk B."/>
            <person name="Jeske O."/>
            <person name="Meyerdierks A."/>
            <person name="Storesund J.E."/>
            <person name="Kallscheuer N."/>
            <person name="Luecker S."/>
            <person name="Lage O.M."/>
            <person name="Pohl T."/>
            <person name="Merkel B.J."/>
            <person name="Hornburger P."/>
            <person name="Mueller R.-W."/>
            <person name="Bruemmer F."/>
            <person name="Labrenz M."/>
            <person name="Spormann A.M."/>
            <person name="Op Den Camp H."/>
            <person name="Overmann J."/>
            <person name="Amann R."/>
            <person name="Jetten M.S.M."/>
            <person name="Mascher T."/>
            <person name="Medema M.H."/>
            <person name="Devos D.P."/>
            <person name="Kaster A.-K."/>
            <person name="Ovreas L."/>
            <person name="Rohde M."/>
            <person name="Galperin M.Y."/>
            <person name="Jogler C."/>
        </authorList>
    </citation>
    <scope>NUCLEOTIDE SEQUENCE [LARGE SCALE GENOMIC DNA]</scope>
    <source>
        <strain evidence="4 5">Pla100</strain>
    </source>
</reference>
<dbReference type="Pfam" id="PF07811">
    <property type="entry name" value="TadE"/>
    <property type="match status" value="1"/>
</dbReference>
<sequence length="161" mass="17375">MFSVKRSTRRSDAATGQTGSRRSVRPSRCQRRATATAEVAICLPVLMTLTLASIDLCSMFFLKETVAIAAYEGARLGINRGGTNAAATARVREVLDERGVSYNGNVVTFDGTTFNNAETLEHVTLVVTVPAAGNLLSPARLYGDLTLTSRVTMRKEFANQN</sequence>
<keyword evidence="2" id="KW-0472">Membrane</keyword>
<name>A0A5C5ZW53_9BACT</name>
<feature type="domain" description="TadE-like" evidence="3">
    <location>
        <begin position="34"/>
        <end position="75"/>
    </location>
</feature>
<keyword evidence="2" id="KW-0812">Transmembrane</keyword>
<gene>
    <name evidence="4" type="ORF">Pla100_48520</name>
</gene>
<dbReference type="AlphaFoldDB" id="A0A5C5ZW53"/>
<protein>
    <submittedName>
        <fullName evidence="4">TadE-like protein</fullName>
    </submittedName>
</protein>
<feature type="transmembrane region" description="Helical" evidence="2">
    <location>
        <begin position="35"/>
        <end position="54"/>
    </location>
</feature>
<keyword evidence="5" id="KW-1185">Reference proteome</keyword>